<sequence length="138" mass="15379">MKQLFRKITAILMAFVVLFSTMSFTFSEHYCGDLLVDSALFSKAETCGMAMETAPATSDCNAIKKDCCSDTVKQIEGQSNLKIDFQKISFQQASFVIAFTYAYLNLFEGTNTTAVPFTAYSPPLVNKDIAVLYQVFRI</sequence>
<dbReference type="AlphaFoldDB" id="A0A1I6Q845"/>
<dbReference type="NCBIfam" id="NF047658">
    <property type="entry name" value="HYC_CC_PP"/>
    <property type="match status" value="1"/>
</dbReference>
<accession>A0A1I6Q845</accession>
<name>A0A1I6Q845_9FLAO</name>
<gene>
    <name evidence="1" type="ORF">SAMN04488006_1597</name>
</gene>
<organism evidence="1 2">
    <name type="scientific">Lutibacter maritimus</name>
    <dbReference type="NCBI Taxonomy" id="593133"/>
    <lineage>
        <taxon>Bacteria</taxon>
        <taxon>Pseudomonadati</taxon>
        <taxon>Bacteroidota</taxon>
        <taxon>Flavobacteriia</taxon>
        <taxon>Flavobacteriales</taxon>
        <taxon>Flavobacteriaceae</taxon>
        <taxon>Lutibacter</taxon>
    </lineage>
</organism>
<keyword evidence="2" id="KW-1185">Reference proteome</keyword>
<protein>
    <recommendedName>
        <fullName evidence="3">Secreted protein</fullName>
    </recommendedName>
</protein>
<evidence type="ECO:0000313" key="1">
    <source>
        <dbReference type="EMBL" id="SFS48602.1"/>
    </source>
</evidence>
<dbReference type="EMBL" id="FOZP01000003">
    <property type="protein sequence ID" value="SFS48602.1"/>
    <property type="molecule type" value="Genomic_DNA"/>
</dbReference>
<dbReference type="Pfam" id="PF26622">
    <property type="entry name" value="DUF8199"/>
    <property type="match status" value="1"/>
</dbReference>
<proteinExistence type="predicted"/>
<evidence type="ECO:0000313" key="2">
    <source>
        <dbReference type="Proteomes" id="UP000199312"/>
    </source>
</evidence>
<dbReference type="Proteomes" id="UP000199312">
    <property type="component" value="Unassembled WGS sequence"/>
</dbReference>
<dbReference type="OrthoDB" id="1493875at2"/>
<dbReference type="InterPro" id="IPR058512">
    <property type="entry name" value="DUF8199"/>
</dbReference>
<dbReference type="STRING" id="593133.SAMN04488006_1597"/>
<reference evidence="2" key="1">
    <citation type="submission" date="2016-10" db="EMBL/GenBank/DDBJ databases">
        <authorList>
            <person name="Varghese N."/>
            <person name="Submissions S."/>
        </authorList>
    </citation>
    <scope>NUCLEOTIDE SEQUENCE [LARGE SCALE GENOMIC DNA]</scope>
    <source>
        <strain evidence="2">DSM 24450</strain>
    </source>
</reference>
<dbReference type="InterPro" id="IPR058060">
    <property type="entry name" value="HYC_CC_PP"/>
</dbReference>
<evidence type="ECO:0008006" key="3">
    <source>
        <dbReference type="Google" id="ProtNLM"/>
    </source>
</evidence>